<evidence type="ECO:0000313" key="2">
    <source>
        <dbReference type="Proteomes" id="UP000183567"/>
    </source>
</evidence>
<dbReference type="PANTHER" id="PTHR42815:SF2">
    <property type="entry name" value="FAD-BINDING, PUTATIVE (AFU_ORTHOLOGUE AFUA_6G07600)-RELATED"/>
    <property type="match status" value="1"/>
</dbReference>
<dbReference type="InterPro" id="IPR039261">
    <property type="entry name" value="FNR_nucleotide-bd"/>
</dbReference>
<keyword evidence="2" id="KW-1185">Reference proteome</keyword>
<reference evidence="1 2" key="1">
    <citation type="submission" date="2016-03" db="EMBL/GenBank/DDBJ databases">
        <title>Comparative genomics of the ectomycorrhizal sister species Rhizopogon vinicolor and Rhizopogon vesiculosus (Basidiomycota: Boletales) reveals a divergence of the mating type B locus.</title>
        <authorList>
            <person name="Mujic A.B."/>
            <person name="Kuo A."/>
            <person name="Tritt A."/>
            <person name="Lipzen A."/>
            <person name="Chen C."/>
            <person name="Johnson J."/>
            <person name="Sharma A."/>
            <person name="Barry K."/>
            <person name="Grigoriev I.V."/>
            <person name="Spatafora J.W."/>
        </authorList>
    </citation>
    <scope>NUCLEOTIDE SEQUENCE [LARGE SCALE GENOMIC DNA]</scope>
    <source>
        <strain evidence="1 2">AM-OR11-056</strain>
    </source>
</reference>
<accession>A0A1J8Q0F8</accession>
<comment type="caution">
    <text evidence="1">The sequence shown here is derived from an EMBL/GenBank/DDBJ whole genome shotgun (WGS) entry which is preliminary data.</text>
</comment>
<evidence type="ECO:0008006" key="3">
    <source>
        <dbReference type="Google" id="ProtNLM"/>
    </source>
</evidence>
<dbReference type="OrthoDB" id="436496at2759"/>
<dbReference type="EMBL" id="LVVM01003376">
    <property type="protein sequence ID" value="OJA15046.1"/>
    <property type="molecule type" value="Genomic_DNA"/>
</dbReference>
<evidence type="ECO:0000313" key="1">
    <source>
        <dbReference type="EMBL" id="OJA15046.1"/>
    </source>
</evidence>
<sequence>MSSAPLPASQGWHPGEQAVQAIINLPKRVAITAIVDRLPEQHRIFHTSRLHFLPVTTLDRQCRPWASILCSSDGMPNFISSPTASSLTVKAHLWSGDPIIQNFSSIQLLDGGLPLISGVGLEVSTRRRNKFAGHVSEVSFQDLDIDLTLVVTQALGLCPKYINIRPLMPFHAVSPRIIYERLSLGKEERLPDDAIAFIHAADTAFLSTSYVAAEEDASTYPSRLGTNHRGVLPNYAGKRNGNIHMTPVAGMVFPSFSTGSVLYVTGKAETLYGIAARSLMPNANVLSTIYVTGFCFVENAIPLRDTAAAERSPYSPPPCYLTEENPPSISFTDVTVRLIRTRVLNETLVTLTFMTSQPVDIHPSQNCVLDLSEFLRERSHVLLDWEEDESTINDDCVRTWTVSTLPTSDAPRIFSVTMRAINGGLVTPILHRLARIADPQLTGESIDVIEMDICARLRGIGGDLPVPEPIAACDGGRRLLWIAGGIGLTPFLSLTRYVANLATRGYGVWDMILVLSTREPEVMLDLIRDTFLDLSPGDVGVRQSPADIMFFIHVFSPRKFQLPWSFPPFVSLIKHEGRLDDSGTLFGSVNAKSREPHICGPLPFALNVMKSLQAAGVDPERVKRERFTY</sequence>
<protein>
    <recommendedName>
        <fullName evidence="3">FAD-binding FR-type domain-containing protein</fullName>
    </recommendedName>
</protein>
<gene>
    <name evidence="1" type="ORF">AZE42_05847</name>
</gene>
<name>A0A1J8Q0F8_9AGAM</name>
<organism evidence="1 2">
    <name type="scientific">Rhizopogon vesiculosus</name>
    <dbReference type="NCBI Taxonomy" id="180088"/>
    <lineage>
        <taxon>Eukaryota</taxon>
        <taxon>Fungi</taxon>
        <taxon>Dikarya</taxon>
        <taxon>Basidiomycota</taxon>
        <taxon>Agaricomycotina</taxon>
        <taxon>Agaricomycetes</taxon>
        <taxon>Agaricomycetidae</taxon>
        <taxon>Boletales</taxon>
        <taxon>Suillineae</taxon>
        <taxon>Rhizopogonaceae</taxon>
        <taxon>Rhizopogon</taxon>
    </lineage>
</organism>
<dbReference type="Proteomes" id="UP000183567">
    <property type="component" value="Unassembled WGS sequence"/>
</dbReference>
<dbReference type="AlphaFoldDB" id="A0A1J8Q0F8"/>
<proteinExistence type="predicted"/>
<dbReference type="PANTHER" id="PTHR42815">
    <property type="entry name" value="FAD-BINDING, PUTATIVE (AFU_ORTHOLOGUE AFUA_6G07600)-RELATED"/>
    <property type="match status" value="1"/>
</dbReference>
<dbReference type="SUPFAM" id="SSF52343">
    <property type="entry name" value="Ferredoxin reductase-like, C-terminal NADP-linked domain"/>
    <property type="match status" value="1"/>
</dbReference>
<dbReference type="Gene3D" id="3.40.50.80">
    <property type="entry name" value="Nucleotide-binding domain of ferredoxin-NADP reductase (FNR) module"/>
    <property type="match status" value="1"/>
</dbReference>
<dbReference type="STRING" id="180088.A0A1J8Q0F8"/>